<dbReference type="Proteomes" id="UP000515135">
    <property type="component" value="Unplaced"/>
</dbReference>
<gene>
    <name evidence="3" type="primary">LOC109469471</name>
</gene>
<dbReference type="OrthoDB" id="10414161at2759"/>
<protein>
    <submittedName>
        <fullName evidence="3">Uncharacterized protein LOC109469471</fullName>
    </submittedName>
</protein>
<dbReference type="KEGG" id="bbel:109469471"/>
<dbReference type="RefSeq" id="XP_019623545.1">
    <property type="nucleotide sequence ID" value="XM_019767986.1"/>
</dbReference>
<keyword evidence="2" id="KW-1185">Reference proteome</keyword>
<evidence type="ECO:0000313" key="2">
    <source>
        <dbReference type="Proteomes" id="UP000515135"/>
    </source>
</evidence>
<proteinExistence type="predicted"/>
<sequence>MAAVFWLTCWALIFSVFYGAADGHDGIPMELEPSDDEGVMPNRDVVALLVSRQVDPCLLPSRLRPPSCMRQYGRYYKRMPQATTLANKLREAAAGKQVRMRTQQPMW</sequence>
<evidence type="ECO:0000256" key="1">
    <source>
        <dbReference type="SAM" id="SignalP"/>
    </source>
</evidence>
<organism evidence="2 3">
    <name type="scientific">Branchiostoma belcheri</name>
    <name type="common">Amphioxus</name>
    <dbReference type="NCBI Taxonomy" id="7741"/>
    <lineage>
        <taxon>Eukaryota</taxon>
        <taxon>Metazoa</taxon>
        <taxon>Chordata</taxon>
        <taxon>Cephalochordata</taxon>
        <taxon>Leptocardii</taxon>
        <taxon>Amphioxiformes</taxon>
        <taxon>Branchiostomatidae</taxon>
        <taxon>Branchiostoma</taxon>
    </lineage>
</organism>
<dbReference type="AlphaFoldDB" id="A0A6P4Y3H4"/>
<feature type="signal peptide" evidence="1">
    <location>
        <begin position="1"/>
        <end position="23"/>
    </location>
</feature>
<accession>A0A6P4Y3H4</accession>
<name>A0A6P4Y3H4_BRABE</name>
<reference evidence="3" key="1">
    <citation type="submission" date="2025-08" db="UniProtKB">
        <authorList>
            <consortium name="RefSeq"/>
        </authorList>
    </citation>
    <scope>IDENTIFICATION</scope>
    <source>
        <tissue evidence="3">Gonad</tissue>
    </source>
</reference>
<feature type="chain" id="PRO_5027996619" evidence="1">
    <location>
        <begin position="24"/>
        <end position="107"/>
    </location>
</feature>
<dbReference type="GeneID" id="109469471"/>
<evidence type="ECO:0000313" key="3">
    <source>
        <dbReference type="RefSeq" id="XP_019623545.1"/>
    </source>
</evidence>
<keyword evidence="1" id="KW-0732">Signal</keyword>